<dbReference type="AlphaFoldDB" id="A0A426XMG2"/>
<organism evidence="2 3">
    <name type="scientific">Ensete ventricosum</name>
    <name type="common">Abyssinian banana</name>
    <name type="synonym">Musa ensete</name>
    <dbReference type="NCBI Taxonomy" id="4639"/>
    <lineage>
        <taxon>Eukaryota</taxon>
        <taxon>Viridiplantae</taxon>
        <taxon>Streptophyta</taxon>
        <taxon>Embryophyta</taxon>
        <taxon>Tracheophyta</taxon>
        <taxon>Spermatophyta</taxon>
        <taxon>Magnoliopsida</taxon>
        <taxon>Liliopsida</taxon>
        <taxon>Zingiberales</taxon>
        <taxon>Musaceae</taxon>
        <taxon>Ensete</taxon>
    </lineage>
</organism>
<feature type="region of interest" description="Disordered" evidence="1">
    <location>
        <begin position="204"/>
        <end position="229"/>
    </location>
</feature>
<accession>A0A426XMG2</accession>
<comment type="caution">
    <text evidence="2">The sequence shown here is derived from an EMBL/GenBank/DDBJ whole genome shotgun (WGS) entry which is preliminary data.</text>
</comment>
<evidence type="ECO:0000256" key="1">
    <source>
        <dbReference type="SAM" id="MobiDB-lite"/>
    </source>
</evidence>
<reference evidence="2 3" key="1">
    <citation type="journal article" date="2014" name="Agronomy (Basel)">
        <title>A Draft Genome Sequence for Ensete ventricosum, the Drought-Tolerant Tree Against Hunger.</title>
        <authorList>
            <person name="Harrison J."/>
            <person name="Moore K.A."/>
            <person name="Paszkiewicz K."/>
            <person name="Jones T."/>
            <person name="Grant M."/>
            <person name="Ambacheew D."/>
            <person name="Muzemil S."/>
            <person name="Studholme D.J."/>
        </authorList>
    </citation>
    <scope>NUCLEOTIDE SEQUENCE [LARGE SCALE GENOMIC DNA]</scope>
</reference>
<proteinExistence type="predicted"/>
<name>A0A426XMG2_ENSVE</name>
<evidence type="ECO:0000313" key="3">
    <source>
        <dbReference type="Proteomes" id="UP000287651"/>
    </source>
</evidence>
<feature type="compositionally biased region" description="Polar residues" evidence="1">
    <location>
        <begin position="214"/>
        <end position="229"/>
    </location>
</feature>
<sequence>MLPTPNHYWRLFNYLGLAPLDPGLSPITSGLGHPLMTTEAFLGLTQQVRALTGKIQAIVPYIPQLAQAPTHQHPHVPRQAVREETPQSRPPQGEHPEGAPRPPAEAAIKNSNVSMSQSPNRSRDVMRLPPEPEVVISPKDNLSGHPEEGIGRSYWPPSLSRSYSIQPELRRYCRFHRDYDHDIDECNNLRNQIEDLIRQGISIASSEIDAPPGNASSGQEPLSSTGSTS</sequence>
<evidence type="ECO:0000313" key="2">
    <source>
        <dbReference type="EMBL" id="RRT40697.1"/>
    </source>
</evidence>
<feature type="region of interest" description="Disordered" evidence="1">
    <location>
        <begin position="68"/>
        <end position="159"/>
    </location>
</feature>
<protein>
    <submittedName>
        <fullName evidence="2">Uncharacterized protein</fullName>
    </submittedName>
</protein>
<dbReference type="Proteomes" id="UP000287651">
    <property type="component" value="Unassembled WGS sequence"/>
</dbReference>
<feature type="compositionally biased region" description="Polar residues" evidence="1">
    <location>
        <begin position="109"/>
        <end position="120"/>
    </location>
</feature>
<gene>
    <name evidence="2" type="ORF">B296_00022342</name>
</gene>
<feature type="compositionally biased region" description="Basic and acidic residues" evidence="1">
    <location>
        <begin position="80"/>
        <end position="98"/>
    </location>
</feature>
<dbReference type="EMBL" id="AMZH03019179">
    <property type="protein sequence ID" value="RRT40697.1"/>
    <property type="molecule type" value="Genomic_DNA"/>
</dbReference>